<accession>A0A067S6S0</accession>
<dbReference type="HOGENOM" id="CLU_2346843_0_0_1"/>
<proteinExistence type="predicted"/>
<dbReference type="AlphaFoldDB" id="A0A067S6S0"/>
<evidence type="ECO:0000256" key="1">
    <source>
        <dbReference type="SAM" id="MobiDB-lite"/>
    </source>
</evidence>
<feature type="compositionally biased region" description="Basic residues" evidence="1">
    <location>
        <begin position="81"/>
        <end position="97"/>
    </location>
</feature>
<protein>
    <submittedName>
        <fullName evidence="2">Uncharacterized protein</fullName>
    </submittedName>
</protein>
<keyword evidence="3" id="KW-1185">Reference proteome</keyword>
<reference evidence="3" key="1">
    <citation type="journal article" date="2014" name="Proc. Natl. Acad. Sci. U.S.A.">
        <title>Extensive sampling of basidiomycete genomes demonstrates inadequacy of the white-rot/brown-rot paradigm for wood decay fungi.</title>
        <authorList>
            <person name="Riley R."/>
            <person name="Salamov A.A."/>
            <person name="Brown D.W."/>
            <person name="Nagy L.G."/>
            <person name="Floudas D."/>
            <person name="Held B.W."/>
            <person name="Levasseur A."/>
            <person name="Lombard V."/>
            <person name="Morin E."/>
            <person name="Otillar R."/>
            <person name="Lindquist E.A."/>
            <person name="Sun H."/>
            <person name="LaButti K.M."/>
            <person name="Schmutz J."/>
            <person name="Jabbour D."/>
            <person name="Luo H."/>
            <person name="Baker S.E."/>
            <person name="Pisabarro A.G."/>
            <person name="Walton J.D."/>
            <person name="Blanchette R.A."/>
            <person name="Henrissat B."/>
            <person name="Martin F."/>
            <person name="Cullen D."/>
            <person name="Hibbett D.S."/>
            <person name="Grigoriev I.V."/>
        </authorList>
    </citation>
    <scope>NUCLEOTIDE SEQUENCE [LARGE SCALE GENOMIC DNA]</scope>
    <source>
        <strain evidence="3">CBS 339.88</strain>
    </source>
</reference>
<evidence type="ECO:0000313" key="2">
    <source>
        <dbReference type="EMBL" id="KDR66476.1"/>
    </source>
</evidence>
<name>A0A067S6S0_GALM3</name>
<gene>
    <name evidence="2" type="ORF">GALMADRAFT_1154653</name>
</gene>
<dbReference type="Proteomes" id="UP000027222">
    <property type="component" value="Unassembled WGS sequence"/>
</dbReference>
<organism evidence="2 3">
    <name type="scientific">Galerina marginata (strain CBS 339.88)</name>
    <dbReference type="NCBI Taxonomy" id="685588"/>
    <lineage>
        <taxon>Eukaryota</taxon>
        <taxon>Fungi</taxon>
        <taxon>Dikarya</taxon>
        <taxon>Basidiomycota</taxon>
        <taxon>Agaricomycotina</taxon>
        <taxon>Agaricomycetes</taxon>
        <taxon>Agaricomycetidae</taxon>
        <taxon>Agaricales</taxon>
        <taxon>Agaricineae</taxon>
        <taxon>Strophariaceae</taxon>
        <taxon>Galerina</taxon>
    </lineage>
</organism>
<evidence type="ECO:0000313" key="3">
    <source>
        <dbReference type="Proteomes" id="UP000027222"/>
    </source>
</evidence>
<dbReference type="EMBL" id="KL142423">
    <property type="protein sequence ID" value="KDR66476.1"/>
    <property type="molecule type" value="Genomic_DNA"/>
</dbReference>
<feature type="region of interest" description="Disordered" evidence="1">
    <location>
        <begin position="77"/>
        <end position="97"/>
    </location>
</feature>
<sequence>MLLSARAWSFPLKNRLTYRGRQIDDRGCSLAIRQIIGWLSTIFRPKRGSDGKGKKILVFWADVDVGEEQEARNIGCGVEKKPRRTPAKRGGGHIRVT</sequence>